<dbReference type="PANTHER" id="PTHR44688:SF16">
    <property type="entry name" value="DNA-BINDING TRANSCRIPTIONAL ACTIVATOR DEVR_DOSR"/>
    <property type="match status" value="1"/>
</dbReference>
<dbReference type="InterPro" id="IPR041617">
    <property type="entry name" value="TPR_MalT"/>
</dbReference>
<protein>
    <recommendedName>
        <fullName evidence="4">HTH luxR-type domain-containing protein</fullName>
    </recommendedName>
</protein>
<reference evidence="5 6" key="1">
    <citation type="submission" date="2019-05" db="EMBL/GenBank/DDBJ databases">
        <title>We sequenced the genome of Paenibacillus hemerocallicola KCTC 33185 for further insight into its adaptation and study the phylogeny of Paenibacillus.</title>
        <authorList>
            <person name="Narsing Rao M.P."/>
        </authorList>
    </citation>
    <scope>NUCLEOTIDE SEQUENCE [LARGE SCALE GENOMIC DNA]</scope>
    <source>
        <strain evidence="5 6">KCTC 33185</strain>
    </source>
</reference>
<dbReference type="Gene3D" id="1.25.40.10">
    <property type="entry name" value="Tetratricopeptide repeat domain"/>
    <property type="match status" value="1"/>
</dbReference>
<dbReference type="GO" id="GO:0006355">
    <property type="term" value="P:regulation of DNA-templated transcription"/>
    <property type="evidence" value="ECO:0007669"/>
    <property type="project" value="InterPro"/>
</dbReference>
<dbReference type="InterPro" id="IPR000792">
    <property type="entry name" value="Tscrpt_reg_LuxR_C"/>
</dbReference>
<evidence type="ECO:0000256" key="1">
    <source>
        <dbReference type="ARBA" id="ARBA00023015"/>
    </source>
</evidence>
<dbReference type="GO" id="GO:0003677">
    <property type="term" value="F:DNA binding"/>
    <property type="evidence" value="ECO:0007669"/>
    <property type="project" value="UniProtKB-KW"/>
</dbReference>
<dbReference type="SUPFAM" id="SSF46894">
    <property type="entry name" value="C-terminal effector domain of the bipartite response regulators"/>
    <property type="match status" value="1"/>
</dbReference>
<dbReference type="CDD" id="cd06170">
    <property type="entry name" value="LuxR_C_like"/>
    <property type="match status" value="1"/>
</dbReference>
<dbReference type="Pfam" id="PF00196">
    <property type="entry name" value="GerE"/>
    <property type="match status" value="1"/>
</dbReference>
<proteinExistence type="predicted"/>
<evidence type="ECO:0000256" key="3">
    <source>
        <dbReference type="ARBA" id="ARBA00023163"/>
    </source>
</evidence>
<dbReference type="AlphaFoldDB" id="A0A5C4T1D6"/>
<dbReference type="PANTHER" id="PTHR44688">
    <property type="entry name" value="DNA-BINDING TRANSCRIPTIONAL ACTIVATOR DEVR_DOSR"/>
    <property type="match status" value="1"/>
</dbReference>
<dbReference type="InterPro" id="IPR036388">
    <property type="entry name" value="WH-like_DNA-bd_sf"/>
</dbReference>
<dbReference type="InterPro" id="IPR011990">
    <property type="entry name" value="TPR-like_helical_dom_sf"/>
</dbReference>
<dbReference type="Pfam" id="PF25873">
    <property type="entry name" value="WHD_MalT"/>
    <property type="match status" value="1"/>
</dbReference>
<keyword evidence="1" id="KW-0805">Transcription regulation</keyword>
<evidence type="ECO:0000313" key="5">
    <source>
        <dbReference type="EMBL" id="TNJ62615.1"/>
    </source>
</evidence>
<dbReference type="SMART" id="SM00421">
    <property type="entry name" value="HTH_LUXR"/>
    <property type="match status" value="1"/>
</dbReference>
<comment type="caution">
    <text evidence="5">The sequence shown here is derived from an EMBL/GenBank/DDBJ whole genome shotgun (WGS) entry which is preliminary data.</text>
</comment>
<dbReference type="InterPro" id="IPR016032">
    <property type="entry name" value="Sig_transdc_resp-reg_C-effctor"/>
</dbReference>
<dbReference type="Gene3D" id="3.40.50.300">
    <property type="entry name" value="P-loop containing nucleotide triphosphate hydrolases"/>
    <property type="match status" value="1"/>
</dbReference>
<dbReference type="InterPro" id="IPR059106">
    <property type="entry name" value="WHD_MalT"/>
</dbReference>
<evidence type="ECO:0000259" key="4">
    <source>
        <dbReference type="PROSITE" id="PS50043"/>
    </source>
</evidence>
<evidence type="ECO:0000256" key="2">
    <source>
        <dbReference type="ARBA" id="ARBA00023125"/>
    </source>
</evidence>
<dbReference type="Pfam" id="PF17874">
    <property type="entry name" value="TPR_MalT"/>
    <property type="match status" value="1"/>
</dbReference>
<dbReference type="Proteomes" id="UP000307943">
    <property type="component" value="Unassembled WGS sequence"/>
</dbReference>
<dbReference type="SUPFAM" id="SSF52540">
    <property type="entry name" value="P-loop containing nucleoside triphosphate hydrolases"/>
    <property type="match status" value="1"/>
</dbReference>
<dbReference type="PROSITE" id="PS50043">
    <property type="entry name" value="HTH_LUXR_2"/>
    <property type="match status" value="1"/>
</dbReference>
<dbReference type="EMBL" id="VDCQ01000056">
    <property type="protein sequence ID" value="TNJ62615.1"/>
    <property type="molecule type" value="Genomic_DNA"/>
</dbReference>
<keyword evidence="6" id="KW-1185">Reference proteome</keyword>
<feature type="domain" description="HTH luxR-type" evidence="4">
    <location>
        <begin position="833"/>
        <end position="898"/>
    </location>
</feature>
<dbReference type="InterPro" id="IPR027417">
    <property type="entry name" value="P-loop_NTPase"/>
</dbReference>
<dbReference type="PRINTS" id="PR00038">
    <property type="entry name" value="HTHLUXR"/>
</dbReference>
<dbReference type="OrthoDB" id="1137593at2"/>
<dbReference type="SUPFAM" id="SSF48452">
    <property type="entry name" value="TPR-like"/>
    <property type="match status" value="1"/>
</dbReference>
<keyword evidence="2" id="KW-0238">DNA-binding</keyword>
<dbReference type="Gene3D" id="1.10.10.10">
    <property type="entry name" value="Winged helix-like DNA-binding domain superfamily/Winged helix DNA-binding domain"/>
    <property type="match status" value="1"/>
</dbReference>
<organism evidence="5 6">
    <name type="scientific">Paenibacillus hemerocallicola</name>
    <dbReference type="NCBI Taxonomy" id="1172614"/>
    <lineage>
        <taxon>Bacteria</taxon>
        <taxon>Bacillati</taxon>
        <taxon>Bacillota</taxon>
        <taxon>Bacilli</taxon>
        <taxon>Bacillales</taxon>
        <taxon>Paenibacillaceae</taxon>
        <taxon>Paenibacillus</taxon>
    </lineage>
</organism>
<name>A0A5C4T1D6_9BACL</name>
<gene>
    <name evidence="5" type="ORF">FE784_29825</name>
</gene>
<evidence type="ECO:0000313" key="6">
    <source>
        <dbReference type="Proteomes" id="UP000307943"/>
    </source>
</evidence>
<accession>A0A5C4T1D6</accession>
<keyword evidence="3" id="KW-0804">Transcription</keyword>
<sequence length="906" mass="101163">MKGQEKEGEGVPGRPSEQPVLLATKLHVPENPFYLVARERLYESMSQALCCKLTSVIAPAGYGKTTLVGSWLRSAQVRFGWVSLDKGENDRLRFWTYVAEALQSSLPVSDEVVENGRRISPYPFTAERAAAWLIARTGDSGEPIVLVLDDYHVIESEEIHSDLSMWIDGLPAHVHVCVLSRKDIPFPLGAMRAKGSLHELDMSELRFTEEEIVSYWMRRTGKEPDDSLLQDLARSTEGWAAMLQLSVLSRSGSRTGTRRPLSGRHRHVVDYLMEEAFGKLADEVKRFLVCTSILERMNDSLCLAVTDGPDSPAILPELERSGLFLIALDQERCWYRYHHLFADFLQSRLPYDGAPDVSLLHGRAAAWFEAHGYMSEAIHHALEAGAFGQAADWLEAHAANWLRRRETTTLLNWLDRLPEETAGSPLLILLRIWTELMAGLGERAFPRISGLKEALNRWEAADEYGLLTRFREEVQIVDNVCAVWSGDFEHALRLIRQLGERDELPAEHVSVLISHGIELNEGTVPFIRGKFGFKGRIGQAEAYHRSYGYFLEKNGLHEFPFTAFQQVALSEVLYERNELEAAHDAAQQAVRLGWTFGVLGAYVPATICLADVLWADSRKEEATELVEQGIWRLEGRHLHTTRWFDKLTAKWARQQMSLGNAEEARSWSAYWQAKSMNGYGALSDCEPATRSEIGAASDYEWLTYIRTLLALGELEAAGEYTDKLLRASRQSGNLMSELHGLLLGAEIYSMQRQSGESHARLHAALLLGEREGYLRSFLDESPFIVERIVGMNRNAGANEPLYAGVTPDYVRSICSAADVAAVIPKKSAASPGEAFGPDALTPREREVLRLMAQGLTNKAIAAALVVTEGTAKLHLHRIYGKLHASGRVQAIRAAEQLGLLDDSTSS</sequence>
<dbReference type="RefSeq" id="WP_139605909.1">
    <property type="nucleotide sequence ID" value="NZ_VDCQ01000056.1"/>
</dbReference>